<dbReference type="PROSITE" id="PS00233">
    <property type="entry name" value="CHIT_BIND_RR_1"/>
    <property type="match status" value="1"/>
</dbReference>
<dbReference type="InterPro" id="IPR000618">
    <property type="entry name" value="Insect_cuticle"/>
</dbReference>
<dbReference type="STRING" id="7370.A0A1I8M345"/>
<evidence type="ECO:0000256" key="3">
    <source>
        <dbReference type="SAM" id="SignalP"/>
    </source>
</evidence>
<dbReference type="InterPro" id="IPR031311">
    <property type="entry name" value="CHIT_BIND_RR_consensus"/>
</dbReference>
<dbReference type="GO" id="GO:0008010">
    <property type="term" value="F:structural constituent of chitin-based larval cuticle"/>
    <property type="evidence" value="ECO:0007669"/>
    <property type="project" value="TreeGrafter"/>
</dbReference>
<dbReference type="AlphaFoldDB" id="A0A1I8M345"/>
<keyword evidence="1 2" id="KW-0193">Cuticle</keyword>
<gene>
    <name evidence="4" type="primary">101890057</name>
</gene>
<dbReference type="RefSeq" id="XP_005189570.2">
    <property type="nucleotide sequence ID" value="XM_005189513.2"/>
</dbReference>
<dbReference type="PANTHER" id="PTHR10380:SF238">
    <property type="entry name" value="CUTICULAR PROTEIN 65EA-RELATED"/>
    <property type="match status" value="1"/>
</dbReference>
<reference evidence="4" key="1">
    <citation type="submission" date="2020-05" db="UniProtKB">
        <authorList>
            <consortium name="EnsemblMetazoa"/>
        </authorList>
    </citation>
    <scope>IDENTIFICATION</scope>
    <source>
        <strain evidence="4">Aabys</strain>
    </source>
</reference>
<dbReference type="OrthoDB" id="6343684at2759"/>
<name>A0A1I8M345_MUSDO</name>
<evidence type="ECO:0000313" key="4">
    <source>
        <dbReference type="EnsemblMetazoa" id="MDOA000764-PA"/>
    </source>
</evidence>
<sequence length="128" mass="14491">MQLILAFLILPLFTSFAYANYNEKDAIILQISNANHPDSKGNYRYAFETSNAIQIQAAGNAAGVVGEVNFVSPDGRVFELTYTADENGYHPLATFLPTPPPIPDYIKRSLEYIRNHKQQRRKTTRQKN</sequence>
<feature type="chain" id="PRO_5044559754" description="Cuticle protein" evidence="3">
    <location>
        <begin position="20"/>
        <end position="128"/>
    </location>
</feature>
<accession>A0A1I8M345</accession>
<evidence type="ECO:0008006" key="5">
    <source>
        <dbReference type="Google" id="ProtNLM"/>
    </source>
</evidence>
<dbReference type="KEGG" id="mde:101890057"/>
<dbReference type="PANTHER" id="PTHR10380">
    <property type="entry name" value="CUTICLE PROTEIN"/>
    <property type="match status" value="1"/>
</dbReference>
<dbReference type="Pfam" id="PF00379">
    <property type="entry name" value="Chitin_bind_4"/>
    <property type="match status" value="1"/>
</dbReference>
<organism evidence="4">
    <name type="scientific">Musca domestica</name>
    <name type="common">House fly</name>
    <dbReference type="NCBI Taxonomy" id="7370"/>
    <lineage>
        <taxon>Eukaryota</taxon>
        <taxon>Metazoa</taxon>
        <taxon>Ecdysozoa</taxon>
        <taxon>Arthropoda</taxon>
        <taxon>Hexapoda</taxon>
        <taxon>Insecta</taxon>
        <taxon>Pterygota</taxon>
        <taxon>Neoptera</taxon>
        <taxon>Endopterygota</taxon>
        <taxon>Diptera</taxon>
        <taxon>Brachycera</taxon>
        <taxon>Muscomorpha</taxon>
        <taxon>Muscoidea</taxon>
        <taxon>Muscidae</taxon>
        <taxon>Musca</taxon>
    </lineage>
</organism>
<keyword evidence="3" id="KW-0732">Signal</keyword>
<dbReference type="PROSITE" id="PS51155">
    <property type="entry name" value="CHIT_BIND_RR_2"/>
    <property type="match status" value="1"/>
</dbReference>
<dbReference type="VEuPathDB" id="VectorBase:MDOA000764"/>
<evidence type="ECO:0000256" key="1">
    <source>
        <dbReference type="ARBA" id="ARBA00022460"/>
    </source>
</evidence>
<proteinExistence type="predicted"/>
<feature type="signal peptide" evidence="3">
    <location>
        <begin position="1"/>
        <end position="19"/>
    </location>
</feature>
<dbReference type="InterPro" id="IPR050468">
    <property type="entry name" value="Cuticle_Struct_Prot"/>
</dbReference>
<dbReference type="GO" id="GO:0062129">
    <property type="term" value="C:chitin-based extracellular matrix"/>
    <property type="evidence" value="ECO:0007669"/>
    <property type="project" value="TreeGrafter"/>
</dbReference>
<protein>
    <recommendedName>
        <fullName evidence="5">Cuticle protein</fullName>
    </recommendedName>
</protein>
<evidence type="ECO:0000256" key="2">
    <source>
        <dbReference type="PROSITE-ProRule" id="PRU00497"/>
    </source>
</evidence>
<dbReference type="PRINTS" id="PR00947">
    <property type="entry name" value="CUTICLE"/>
</dbReference>
<dbReference type="EnsemblMetazoa" id="MDOA000764-RA">
    <property type="protein sequence ID" value="MDOA000764-PA"/>
    <property type="gene ID" value="MDOA000764"/>
</dbReference>
<dbReference type="VEuPathDB" id="VectorBase:MDOMA2_010899"/>